<dbReference type="EMBL" id="JBAKIA010000018">
    <property type="protein sequence ID" value="MEJ8476376.1"/>
    <property type="molecule type" value="Genomic_DNA"/>
</dbReference>
<name>A0ABU8TQD3_9HYPH</name>
<evidence type="ECO:0000313" key="3">
    <source>
        <dbReference type="EMBL" id="MEJ8476376.1"/>
    </source>
</evidence>
<keyword evidence="2" id="KW-0472">Membrane</keyword>
<sequence length="84" mass="9423">MSKRPQSDQDRRDDALRSLERVQAESETVAGSTFVRMAKRAQGHFEASDQDQHDPMEVWGTRIGRAAGLVFAVGLLIYLAITYL</sequence>
<proteinExistence type="predicted"/>
<protein>
    <recommendedName>
        <fullName evidence="5">DUF3618 domain-containing protein</fullName>
    </recommendedName>
</protein>
<gene>
    <name evidence="3" type="ORF">V6575_19985</name>
</gene>
<accession>A0ABU8TQD3</accession>
<keyword evidence="4" id="KW-1185">Reference proteome</keyword>
<feature type="transmembrane region" description="Helical" evidence="2">
    <location>
        <begin position="63"/>
        <end position="81"/>
    </location>
</feature>
<evidence type="ECO:0000256" key="2">
    <source>
        <dbReference type="SAM" id="Phobius"/>
    </source>
</evidence>
<keyword evidence="2" id="KW-1133">Transmembrane helix</keyword>
<evidence type="ECO:0000313" key="4">
    <source>
        <dbReference type="Proteomes" id="UP001385499"/>
    </source>
</evidence>
<evidence type="ECO:0008006" key="5">
    <source>
        <dbReference type="Google" id="ProtNLM"/>
    </source>
</evidence>
<keyword evidence="2" id="KW-0812">Transmembrane</keyword>
<reference evidence="3 4" key="1">
    <citation type="submission" date="2024-02" db="EMBL/GenBank/DDBJ databases">
        <title>Roseibium algae sp. nov., isolated from marine alga (Grateloupia sp.), showing potential in myo-inositol conversion.</title>
        <authorList>
            <person name="Wang Y."/>
        </authorList>
    </citation>
    <scope>NUCLEOTIDE SEQUENCE [LARGE SCALE GENOMIC DNA]</scope>
    <source>
        <strain evidence="3 4">H3510</strain>
    </source>
</reference>
<feature type="region of interest" description="Disordered" evidence="1">
    <location>
        <begin position="1"/>
        <end position="22"/>
    </location>
</feature>
<comment type="caution">
    <text evidence="3">The sequence shown here is derived from an EMBL/GenBank/DDBJ whole genome shotgun (WGS) entry which is preliminary data.</text>
</comment>
<dbReference type="RefSeq" id="WP_340276868.1">
    <property type="nucleotide sequence ID" value="NZ_JBAKIA010000018.1"/>
</dbReference>
<evidence type="ECO:0000256" key="1">
    <source>
        <dbReference type="SAM" id="MobiDB-lite"/>
    </source>
</evidence>
<organism evidence="3 4">
    <name type="scientific">Roseibium algae</name>
    <dbReference type="NCBI Taxonomy" id="3123038"/>
    <lineage>
        <taxon>Bacteria</taxon>
        <taxon>Pseudomonadati</taxon>
        <taxon>Pseudomonadota</taxon>
        <taxon>Alphaproteobacteria</taxon>
        <taxon>Hyphomicrobiales</taxon>
        <taxon>Stappiaceae</taxon>
        <taxon>Roseibium</taxon>
    </lineage>
</organism>
<dbReference type="Proteomes" id="UP001385499">
    <property type="component" value="Unassembled WGS sequence"/>
</dbReference>